<dbReference type="Pfam" id="PF05168">
    <property type="entry name" value="HEPN"/>
    <property type="match status" value="1"/>
</dbReference>
<dbReference type="SMART" id="SM00748">
    <property type="entry name" value="HEPN"/>
    <property type="match status" value="1"/>
</dbReference>
<dbReference type="RefSeq" id="WP_130840706.1">
    <property type="nucleotide sequence ID" value="NZ_SIJL01000003.1"/>
</dbReference>
<dbReference type="EMBL" id="SIJL01000003">
    <property type="protein sequence ID" value="TBH21218.1"/>
    <property type="molecule type" value="Genomic_DNA"/>
</dbReference>
<dbReference type="PROSITE" id="PS50910">
    <property type="entry name" value="HEPN"/>
    <property type="match status" value="1"/>
</dbReference>
<protein>
    <submittedName>
        <fullName evidence="2">HEPN domain-containing protein</fullName>
    </submittedName>
</protein>
<keyword evidence="3" id="KW-1185">Reference proteome</keyword>
<name>A0A4Q9B8K9_9DEIN</name>
<accession>A0A4Q9B8K9</accession>
<reference evidence="2 3" key="1">
    <citation type="submission" date="2019-02" db="EMBL/GenBank/DDBJ databases">
        <title>Thermus sp. a novel from hot spring.</title>
        <authorList>
            <person name="Zhao Z."/>
        </authorList>
    </citation>
    <scope>NUCLEOTIDE SEQUENCE [LARGE SCALE GENOMIC DNA]</scope>
    <source>
        <strain evidence="2 3">CFH 72773T</strain>
    </source>
</reference>
<dbReference type="Proteomes" id="UP000292858">
    <property type="component" value="Unassembled WGS sequence"/>
</dbReference>
<evidence type="ECO:0000259" key="1">
    <source>
        <dbReference type="PROSITE" id="PS50910"/>
    </source>
</evidence>
<feature type="domain" description="HEPN" evidence="1">
    <location>
        <begin position="14"/>
        <end position="124"/>
    </location>
</feature>
<comment type="caution">
    <text evidence="2">The sequence shown here is derived from an EMBL/GenBank/DDBJ whole genome shotgun (WGS) entry which is preliminary data.</text>
</comment>
<sequence length="135" mass="14803">MSAEKRRLEGERWLLQAEDDLEAGRALLAAGKHAQAAFMAQQAGEKGLKGLWLALGLDPWGHSLARLVKDLPGEEGDRLRPLLPLALDKLHIPTRYPDALLGLIPKEAYTREEAKEALAQAQALLARIRQVLGEG</sequence>
<proteinExistence type="predicted"/>
<dbReference type="InterPro" id="IPR007842">
    <property type="entry name" value="HEPN_dom"/>
</dbReference>
<evidence type="ECO:0000313" key="2">
    <source>
        <dbReference type="EMBL" id="TBH21218.1"/>
    </source>
</evidence>
<organism evidence="2 3">
    <name type="scientific">Thermus thermamylovorans</name>
    <dbReference type="NCBI Taxonomy" id="2509362"/>
    <lineage>
        <taxon>Bacteria</taxon>
        <taxon>Thermotogati</taxon>
        <taxon>Deinococcota</taxon>
        <taxon>Deinococci</taxon>
        <taxon>Thermales</taxon>
        <taxon>Thermaceae</taxon>
        <taxon>Thermus</taxon>
    </lineage>
</organism>
<gene>
    <name evidence="2" type="ORF">ETP66_03625</name>
</gene>
<dbReference type="SUPFAM" id="SSF81593">
    <property type="entry name" value="Nucleotidyltransferase substrate binding subunit/domain"/>
    <property type="match status" value="1"/>
</dbReference>
<evidence type="ECO:0000313" key="3">
    <source>
        <dbReference type="Proteomes" id="UP000292858"/>
    </source>
</evidence>
<dbReference type="AlphaFoldDB" id="A0A4Q9B8K9"/>
<dbReference type="Gene3D" id="1.20.120.330">
    <property type="entry name" value="Nucleotidyltransferases domain 2"/>
    <property type="match status" value="1"/>
</dbReference>